<dbReference type="InterPro" id="IPR001584">
    <property type="entry name" value="Integrase_cat-core"/>
</dbReference>
<dbReference type="GO" id="GO:0015074">
    <property type="term" value="P:DNA integration"/>
    <property type="evidence" value="ECO:0007669"/>
    <property type="project" value="InterPro"/>
</dbReference>
<proteinExistence type="predicted"/>
<dbReference type="InterPro" id="IPR015378">
    <property type="entry name" value="Transposase-like_Mu_C"/>
</dbReference>
<dbReference type="Pfam" id="PF09299">
    <property type="entry name" value="Mu-transpos_C"/>
    <property type="match status" value="1"/>
</dbReference>
<gene>
    <name evidence="3" type="ORF">CWE25_09660</name>
</gene>
<dbReference type="EMBL" id="PIPV01000008">
    <property type="protein sequence ID" value="RUO52138.1"/>
    <property type="molecule type" value="Genomic_DNA"/>
</dbReference>
<evidence type="ECO:0000313" key="4">
    <source>
        <dbReference type="Proteomes" id="UP000287330"/>
    </source>
</evidence>
<dbReference type="Gene3D" id="1.10.10.60">
    <property type="entry name" value="Homeodomain-like"/>
    <property type="match status" value="1"/>
</dbReference>
<reference evidence="4" key="1">
    <citation type="journal article" date="2018" name="Front. Microbiol.">
        <title>Genome-Based Analysis Reveals the Taxonomy and Diversity of the Family Idiomarinaceae.</title>
        <authorList>
            <person name="Liu Y."/>
            <person name="Lai Q."/>
            <person name="Shao Z."/>
        </authorList>
    </citation>
    <scope>NUCLEOTIDE SEQUENCE [LARGE SCALE GENOMIC DNA]</scope>
    <source>
        <strain evidence="4">F23</strain>
    </source>
</reference>
<feature type="compositionally biased region" description="Polar residues" evidence="1">
    <location>
        <begin position="607"/>
        <end position="624"/>
    </location>
</feature>
<dbReference type="SUPFAM" id="SSF53098">
    <property type="entry name" value="Ribonuclease H-like"/>
    <property type="match status" value="1"/>
</dbReference>
<dbReference type="InterPro" id="IPR012337">
    <property type="entry name" value="RNaseH-like_sf"/>
</dbReference>
<feature type="region of interest" description="Disordered" evidence="1">
    <location>
        <begin position="576"/>
        <end position="632"/>
    </location>
</feature>
<dbReference type="AlphaFoldDB" id="A0A432XTS1"/>
<feature type="domain" description="Integrase catalytic" evidence="2">
    <location>
        <begin position="230"/>
        <end position="437"/>
    </location>
</feature>
<evidence type="ECO:0000256" key="1">
    <source>
        <dbReference type="SAM" id="MobiDB-lite"/>
    </source>
</evidence>
<evidence type="ECO:0000259" key="2">
    <source>
        <dbReference type="PROSITE" id="PS50994"/>
    </source>
</evidence>
<dbReference type="Proteomes" id="UP000287330">
    <property type="component" value="Unassembled WGS sequence"/>
</dbReference>
<name>A0A432XTS1_9GAMM</name>
<dbReference type="InterPro" id="IPR036397">
    <property type="entry name" value="RNaseH_sf"/>
</dbReference>
<protein>
    <submittedName>
        <fullName evidence="3">Transposase</fullName>
    </submittedName>
</protein>
<sequence length="642" mass="73274">MAASNGHQLKRRRFKLTPGASVIMDGDEYLVKEILNEKECIVKNITSNTADIVAISKLIEHATTVTSDLIPAESDLDDISKADYRIAKDRLEAIKPLLELDQPRKSDVRLRAAEVDCHYTTLYDWLRAYQSTKALTSLIPKRRGWKYNRKRLDNDVNAIVEHYIENLYLTIKQPSPKKVYSEIKSACIKAGLTPPHQSTIYRRIDRIPEEKRLRGRGRIEEANNRFSIKAGKFPGANTILSVVQIDHTSVDLIVVDEDTRQSIKRVWITVAIDVFSRVITGIYLSLDAPSLTSVAMCISHSILPKDKWLKYVGIEGEWNVWGYPKKIHTDNGADFRSINLSDACASNGIDIEFRPVKKPNFGGHVERYLGTFAKKIAELDGKTFNRSNKRETYDPEKHANMTIDEIEKWLVNAIIEYHHTPHSSIGVAPVTQWKMGIEGGSGIMAAGLPEVPDDPLTLELDFLPKALRSISGQGVVWDNIHYFSDGIRHLIGHRDSNGKSLKYIVRRDPRDIRKVWVYDPFQRLYHEVPYADPTHPYTNKWELDEAKRYLKSLDDKTFNESAIFRAIENMREIEEQARTKTKKARRNKEAHARRKKQASPAKIYTDKVTNNKNGSTDPVVNNETRGTDDDIWGADIEGFEIE</sequence>
<feature type="compositionally biased region" description="Basic residues" evidence="1">
    <location>
        <begin position="579"/>
        <end position="597"/>
    </location>
</feature>
<dbReference type="PROSITE" id="PS50994">
    <property type="entry name" value="INTEGRASE"/>
    <property type="match status" value="1"/>
</dbReference>
<organism evidence="3 4">
    <name type="scientific">Idiomarina fontislapidosi</name>
    <dbReference type="NCBI Taxonomy" id="263723"/>
    <lineage>
        <taxon>Bacteria</taxon>
        <taxon>Pseudomonadati</taxon>
        <taxon>Pseudomonadota</taxon>
        <taxon>Gammaproteobacteria</taxon>
        <taxon>Alteromonadales</taxon>
        <taxon>Idiomarinaceae</taxon>
        <taxon>Idiomarina</taxon>
    </lineage>
</organism>
<dbReference type="RefSeq" id="WP_110575184.1">
    <property type="nucleotide sequence ID" value="NZ_PIPV01000008.1"/>
</dbReference>
<accession>A0A432XTS1</accession>
<keyword evidence="4" id="KW-1185">Reference proteome</keyword>
<dbReference type="Gene3D" id="3.30.420.10">
    <property type="entry name" value="Ribonuclease H-like superfamily/Ribonuclease H"/>
    <property type="match status" value="1"/>
</dbReference>
<dbReference type="GO" id="GO:0003676">
    <property type="term" value="F:nucleic acid binding"/>
    <property type="evidence" value="ECO:0007669"/>
    <property type="project" value="InterPro"/>
</dbReference>
<comment type="caution">
    <text evidence="3">The sequence shown here is derived from an EMBL/GenBank/DDBJ whole genome shotgun (WGS) entry which is preliminary data.</text>
</comment>
<dbReference type="OrthoDB" id="501284at2"/>
<evidence type="ECO:0000313" key="3">
    <source>
        <dbReference type="EMBL" id="RUO52138.1"/>
    </source>
</evidence>